<dbReference type="InterPro" id="IPR011008">
    <property type="entry name" value="Dimeric_a/b-barrel"/>
</dbReference>
<dbReference type="EMBL" id="JACOOL010000001">
    <property type="protein sequence ID" value="MBC5635412.1"/>
    <property type="molecule type" value="Genomic_DNA"/>
</dbReference>
<protein>
    <submittedName>
        <fullName evidence="1">DUF4188 domain-containing protein</fullName>
    </submittedName>
</protein>
<comment type="caution">
    <text evidence="1">The sequence shown here is derived from an EMBL/GenBank/DDBJ whole genome shotgun (WGS) entry which is preliminary data.</text>
</comment>
<dbReference type="AlphaFoldDB" id="A0A923L2S2"/>
<proteinExistence type="predicted"/>
<dbReference type="Proteomes" id="UP000637359">
    <property type="component" value="Unassembled WGS sequence"/>
</dbReference>
<keyword evidence="2" id="KW-1185">Reference proteome</keyword>
<organism evidence="1 2">
    <name type="scientific">Ornithinibacillus hominis</name>
    <dbReference type="NCBI Taxonomy" id="2763055"/>
    <lineage>
        <taxon>Bacteria</taxon>
        <taxon>Bacillati</taxon>
        <taxon>Bacillota</taxon>
        <taxon>Bacilli</taxon>
        <taxon>Bacillales</taxon>
        <taxon>Bacillaceae</taxon>
        <taxon>Ornithinibacillus</taxon>
    </lineage>
</organism>
<gene>
    <name evidence="1" type="ORF">H8S33_01115</name>
</gene>
<dbReference type="Pfam" id="PF13826">
    <property type="entry name" value="Monooxy_af470-like"/>
    <property type="match status" value="1"/>
</dbReference>
<accession>A0A923L2S2</accession>
<reference evidence="1" key="1">
    <citation type="submission" date="2020-08" db="EMBL/GenBank/DDBJ databases">
        <title>Genome public.</title>
        <authorList>
            <person name="Liu C."/>
            <person name="Sun Q."/>
        </authorList>
    </citation>
    <scope>NUCLEOTIDE SEQUENCE</scope>
    <source>
        <strain evidence="1">BX22</strain>
    </source>
</reference>
<dbReference type="InterPro" id="IPR025444">
    <property type="entry name" value="Monooxy_af470"/>
</dbReference>
<evidence type="ECO:0000313" key="1">
    <source>
        <dbReference type="EMBL" id="MBC5635412.1"/>
    </source>
</evidence>
<dbReference type="RefSeq" id="WP_186868119.1">
    <property type="nucleotide sequence ID" value="NZ_JACOOL010000001.1"/>
</dbReference>
<evidence type="ECO:0000313" key="2">
    <source>
        <dbReference type="Proteomes" id="UP000637359"/>
    </source>
</evidence>
<name>A0A923L2S2_9BACI</name>
<sequence length="164" mass="18968">MGQKVYPGRYTTENNEDVVVFIIGMRINKRWAFRKWFPVFKAMPGMIRELYENKDELGFLSMESFYGLRTTIMISYWRSTDDLLAYARGAKHLAAWREFNQKVGDNDAVGIYHETYSVPKGSYESVYGNMPLFGLAKAKKNRLITPEIRTAKKRLSAVKTNSSN</sequence>
<dbReference type="SUPFAM" id="SSF54909">
    <property type="entry name" value="Dimeric alpha+beta barrel"/>
    <property type="match status" value="1"/>
</dbReference>